<gene>
    <name evidence="4" type="ordered locus">CA_P0122</name>
</gene>
<keyword evidence="2" id="KW-0560">Oxidoreductase</keyword>
<dbReference type="GO" id="GO:0008831">
    <property type="term" value="F:dTDP-4-dehydrorhamnose reductase activity"/>
    <property type="evidence" value="ECO:0007669"/>
    <property type="project" value="UniProtKB-EC"/>
</dbReference>
<name>Q97TH9_CLOAB</name>
<comment type="similarity">
    <text evidence="1 2">Belongs to the dTDP-4-dehydrorhamnose reductase family.</text>
</comment>
<dbReference type="InterPro" id="IPR036291">
    <property type="entry name" value="NAD(P)-bd_dom_sf"/>
</dbReference>
<dbReference type="InterPro" id="IPR005913">
    <property type="entry name" value="dTDP_dehydrorham_reduct"/>
</dbReference>
<keyword evidence="4" id="KW-0614">Plasmid</keyword>
<dbReference type="InterPro" id="IPR029903">
    <property type="entry name" value="RmlD-like-bd"/>
</dbReference>
<dbReference type="PANTHER" id="PTHR10491">
    <property type="entry name" value="DTDP-4-DEHYDRORHAMNOSE REDUCTASE"/>
    <property type="match status" value="1"/>
</dbReference>
<dbReference type="GO" id="GO:0005829">
    <property type="term" value="C:cytosol"/>
    <property type="evidence" value="ECO:0007669"/>
    <property type="project" value="TreeGrafter"/>
</dbReference>
<evidence type="ECO:0000256" key="1">
    <source>
        <dbReference type="ARBA" id="ARBA00010944"/>
    </source>
</evidence>
<dbReference type="PATRIC" id="fig|272562.8.peg.122"/>
<dbReference type="UniPathway" id="UPA00124"/>
<comment type="pathway">
    <text evidence="2">Carbohydrate biosynthesis; dTDP-L-rhamnose biosynthesis.</text>
</comment>
<keyword evidence="5" id="KW-1185">Reference proteome</keyword>
<protein>
    <recommendedName>
        <fullName evidence="2">dTDP-4-dehydrorhamnose reductase</fullName>
        <ecNumber evidence="2">1.1.1.133</ecNumber>
    </recommendedName>
</protein>
<geneLocation type="plasmid" evidence="4 5">
    <name>pSOL1</name>
</geneLocation>
<dbReference type="RefSeq" id="WP_010890806.1">
    <property type="nucleotide sequence ID" value="NC_001988.2"/>
</dbReference>
<dbReference type="HOGENOM" id="CLU_045518_1_2_9"/>
<keyword evidence="2" id="KW-0521">NADP</keyword>
<dbReference type="GeneID" id="45000349"/>
<evidence type="ECO:0000259" key="3">
    <source>
        <dbReference type="Pfam" id="PF04321"/>
    </source>
</evidence>
<dbReference type="NCBIfam" id="TIGR01214">
    <property type="entry name" value="rmlD"/>
    <property type="match status" value="1"/>
</dbReference>
<dbReference type="PANTHER" id="PTHR10491:SF4">
    <property type="entry name" value="METHIONINE ADENOSYLTRANSFERASE 2 SUBUNIT BETA"/>
    <property type="match status" value="1"/>
</dbReference>
<comment type="function">
    <text evidence="2">Catalyzes the reduction of dTDP-6-deoxy-L-lyxo-4-hexulose to yield dTDP-L-rhamnose.</text>
</comment>
<reference evidence="4 5" key="1">
    <citation type="journal article" date="2001" name="J. Bacteriol.">
        <title>Genome sequence and comparative analysis of the solvent-producing bacterium Clostridium acetobutylicum.</title>
        <authorList>
            <person name="Nolling J."/>
            <person name="Breton G."/>
            <person name="Omelchenko M.V."/>
            <person name="Makarova K.S."/>
            <person name="Zeng Q."/>
            <person name="Gibson R."/>
            <person name="Lee H.M."/>
            <person name="Dubois J."/>
            <person name="Qiu D."/>
            <person name="Hitti J."/>
            <person name="Wolf Y.I."/>
            <person name="Tatusov R.L."/>
            <person name="Sabathe F."/>
            <person name="Doucette-Stamm L."/>
            <person name="Soucaille P."/>
            <person name="Daly M.J."/>
            <person name="Bennett G.N."/>
            <person name="Koonin E.V."/>
            <person name="Smith D.R."/>
        </authorList>
    </citation>
    <scope>NUCLEOTIDE SEQUENCE [LARGE SCALE GENOMIC DNA]</scope>
    <source>
        <strain evidence="5">ATCC 824 / DSM 792 / JCM 1419 / LMG 5710 / VKM B-1787</strain>
        <plasmid evidence="5">pSOL1</plasmid>
    </source>
</reference>
<dbReference type="CDD" id="cd05254">
    <property type="entry name" value="dTDP_HR_like_SDR_e"/>
    <property type="match status" value="1"/>
</dbReference>
<evidence type="ECO:0000313" key="4">
    <source>
        <dbReference type="EMBL" id="AAK76867.1"/>
    </source>
</evidence>
<dbReference type="EC" id="1.1.1.133" evidence="2"/>
<dbReference type="Pfam" id="PF04321">
    <property type="entry name" value="RmlD_sub_bind"/>
    <property type="match status" value="1"/>
</dbReference>
<dbReference type="Proteomes" id="UP000000814">
    <property type="component" value="Plasmid pSOL1"/>
</dbReference>
<evidence type="ECO:0000313" key="5">
    <source>
        <dbReference type="Proteomes" id="UP000000814"/>
    </source>
</evidence>
<dbReference type="Gene3D" id="3.90.25.10">
    <property type="entry name" value="UDP-galactose 4-epimerase, domain 1"/>
    <property type="match status" value="1"/>
</dbReference>
<dbReference type="KEGG" id="cac:CA_P0122"/>
<organism evidence="4 5">
    <name type="scientific">Clostridium acetobutylicum (strain ATCC 824 / DSM 792 / JCM 1419 / IAM 19013 / LMG 5710 / NBRC 13948 / NRRL B-527 / VKM B-1787 / 2291 / W)</name>
    <dbReference type="NCBI Taxonomy" id="272562"/>
    <lineage>
        <taxon>Bacteria</taxon>
        <taxon>Bacillati</taxon>
        <taxon>Bacillota</taxon>
        <taxon>Clostridia</taxon>
        <taxon>Eubacteriales</taxon>
        <taxon>Clostridiaceae</taxon>
        <taxon>Clostridium</taxon>
    </lineage>
</organism>
<proteinExistence type="inferred from homology"/>
<accession>Q97TH9</accession>
<sequence>MVKSVISKIRPDVVVNAAAYTNVDACETNEKKAFEVNAFGAKNLAIAAEEIGAKLVHISSDYVFSGEGNTPFKDEDKASPQSVYGKSKKMGDDFVKEFSSKYFIVRPAWVYGYKGKNFVYTIMELAKEKEVVTVVNDQRGNPTNVEDIVYHILKLIVTDKYGVYNCSGHGECSWYDFACEIIKLSNIPSVIKPCSSNEYKRQAKRPSYSSLENKNLSLAVGDDMRYWKDALKVFIEKVM</sequence>
<dbReference type="GO" id="GO:0019305">
    <property type="term" value="P:dTDP-rhamnose biosynthetic process"/>
    <property type="evidence" value="ECO:0007669"/>
    <property type="project" value="UniProtKB-UniPathway"/>
</dbReference>
<feature type="domain" description="RmlD-like substrate binding" evidence="3">
    <location>
        <begin position="2"/>
        <end position="238"/>
    </location>
</feature>
<dbReference type="EMBL" id="AE001438">
    <property type="protein sequence ID" value="AAK76867.1"/>
    <property type="molecule type" value="Genomic_DNA"/>
</dbReference>
<dbReference type="SUPFAM" id="SSF51735">
    <property type="entry name" value="NAD(P)-binding Rossmann-fold domains"/>
    <property type="match status" value="1"/>
</dbReference>
<dbReference type="OrthoDB" id="9803892at2"/>
<dbReference type="AlphaFoldDB" id="Q97TH9"/>
<dbReference type="Gene3D" id="3.40.50.720">
    <property type="entry name" value="NAD(P)-binding Rossmann-like Domain"/>
    <property type="match status" value="1"/>
</dbReference>
<evidence type="ECO:0000256" key="2">
    <source>
        <dbReference type="RuleBase" id="RU364082"/>
    </source>
</evidence>